<dbReference type="PRINTS" id="PR00069">
    <property type="entry name" value="ALDKETRDTASE"/>
</dbReference>
<dbReference type="GO" id="GO:0016491">
    <property type="term" value="F:oxidoreductase activity"/>
    <property type="evidence" value="ECO:0007669"/>
    <property type="project" value="UniProtKB-KW"/>
</dbReference>
<evidence type="ECO:0000256" key="3">
    <source>
        <dbReference type="ARBA" id="ARBA00023002"/>
    </source>
</evidence>
<evidence type="ECO:0000313" key="8">
    <source>
        <dbReference type="EMBL" id="KAK6639418.1"/>
    </source>
</evidence>
<comment type="similarity">
    <text evidence="1">Belongs to the aldo/keto reductase family.</text>
</comment>
<proteinExistence type="inferred from homology"/>
<dbReference type="Pfam" id="PF00248">
    <property type="entry name" value="Aldo_ket_red"/>
    <property type="match status" value="1"/>
</dbReference>
<organism evidence="8 9">
    <name type="scientific">Polyplax serrata</name>
    <name type="common">Common mouse louse</name>
    <dbReference type="NCBI Taxonomy" id="468196"/>
    <lineage>
        <taxon>Eukaryota</taxon>
        <taxon>Metazoa</taxon>
        <taxon>Ecdysozoa</taxon>
        <taxon>Arthropoda</taxon>
        <taxon>Hexapoda</taxon>
        <taxon>Insecta</taxon>
        <taxon>Pterygota</taxon>
        <taxon>Neoptera</taxon>
        <taxon>Paraneoptera</taxon>
        <taxon>Psocodea</taxon>
        <taxon>Troctomorpha</taxon>
        <taxon>Phthiraptera</taxon>
        <taxon>Anoplura</taxon>
        <taxon>Polyplacidae</taxon>
        <taxon>Polyplax</taxon>
    </lineage>
</organism>
<accession>A0AAN8Q6C9</accession>
<reference evidence="8 9" key="1">
    <citation type="submission" date="2023-10" db="EMBL/GenBank/DDBJ databases">
        <title>Genomes of two closely related lineages of the louse Polyplax serrata with different host specificities.</title>
        <authorList>
            <person name="Martinu J."/>
            <person name="Tarabai H."/>
            <person name="Stefka J."/>
            <person name="Hypsa V."/>
        </authorList>
    </citation>
    <scope>NUCLEOTIDE SEQUENCE [LARGE SCALE GENOMIC DNA]</scope>
    <source>
        <strain evidence="8">HR10_N</strain>
    </source>
</reference>
<dbReference type="SUPFAM" id="SSF51430">
    <property type="entry name" value="NAD(P)-linked oxidoreductase"/>
    <property type="match status" value="1"/>
</dbReference>
<comment type="caution">
    <text evidence="8">The sequence shown here is derived from an EMBL/GenBank/DDBJ whole genome shotgun (WGS) entry which is preliminary data.</text>
</comment>
<dbReference type="InterPro" id="IPR036812">
    <property type="entry name" value="NAD(P)_OxRdtase_dom_sf"/>
</dbReference>
<dbReference type="PROSITE" id="PS00063">
    <property type="entry name" value="ALDOKETO_REDUCTASE_3"/>
    <property type="match status" value="1"/>
</dbReference>
<dbReference type="InterPro" id="IPR018170">
    <property type="entry name" value="Aldo/ket_reductase_CS"/>
</dbReference>
<evidence type="ECO:0000256" key="5">
    <source>
        <dbReference type="PIRSR" id="PIRSR000097-2"/>
    </source>
</evidence>
<evidence type="ECO:0000256" key="4">
    <source>
        <dbReference type="PIRSR" id="PIRSR000097-1"/>
    </source>
</evidence>
<dbReference type="PIRSF" id="PIRSF000097">
    <property type="entry name" value="AKR"/>
    <property type="match status" value="1"/>
</dbReference>
<feature type="binding site" evidence="5">
    <location>
        <position position="112"/>
    </location>
    <ligand>
        <name>substrate</name>
    </ligand>
</feature>
<dbReference type="PROSITE" id="PS00062">
    <property type="entry name" value="ALDOKETO_REDUCTASE_2"/>
    <property type="match status" value="1"/>
</dbReference>
<evidence type="ECO:0000313" key="9">
    <source>
        <dbReference type="Proteomes" id="UP001372834"/>
    </source>
</evidence>
<dbReference type="Proteomes" id="UP001372834">
    <property type="component" value="Unassembled WGS sequence"/>
</dbReference>
<keyword evidence="2" id="KW-0521">NADP</keyword>
<dbReference type="AlphaFoldDB" id="A0AAN8Q6C9"/>
<protein>
    <recommendedName>
        <fullName evidence="7">NADP-dependent oxidoreductase domain-containing protein</fullName>
    </recommendedName>
</protein>
<dbReference type="InterPro" id="IPR020471">
    <property type="entry name" value="AKR"/>
</dbReference>
<dbReference type="PANTHER" id="PTHR11732">
    <property type="entry name" value="ALDO/KETO REDUCTASE"/>
    <property type="match status" value="1"/>
</dbReference>
<sequence>MDIPNLKMSDGHSIPVFGLGTWQADRGVVGNAVRLAVDLGYRHFDCALVYGNENEVGQALREKIRDGVVKREDLFITTKLWNTYHKPELVVAGCKKSLENLGLDYVDLYLMHWPFAFQVPKGRMTVEETSRRHENEQFMPRGPDGNVLFADYDYVDTWKQMEKCVELGLTKSIGLSNFNSVQVDRVVKAATIQPVMNQVECHPYLNQKKLTQFCKDRGILITAYSPLGSGARSSAKPEDPVLLKDKQIGEIAQKMGKTPAQIILRYLVQSNVIPIPKSTNPGRLKENISIFDFKLSNDDMKTIDDLNMNLRYIQFVDAKSHKDYSFNIEY</sequence>
<evidence type="ECO:0000256" key="6">
    <source>
        <dbReference type="PIRSR" id="PIRSR000097-3"/>
    </source>
</evidence>
<dbReference type="EMBL" id="JAWJWE010000003">
    <property type="protein sequence ID" value="KAK6639418.1"/>
    <property type="molecule type" value="Genomic_DNA"/>
</dbReference>
<evidence type="ECO:0000259" key="7">
    <source>
        <dbReference type="Pfam" id="PF00248"/>
    </source>
</evidence>
<dbReference type="PROSITE" id="PS00798">
    <property type="entry name" value="ALDOKETO_REDUCTASE_1"/>
    <property type="match status" value="1"/>
</dbReference>
<feature type="site" description="Lowers pKa of active site Tyr" evidence="6">
    <location>
        <position position="79"/>
    </location>
</feature>
<gene>
    <name evidence="8" type="ORF">RUM43_007691</name>
</gene>
<dbReference type="InterPro" id="IPR023210">
    <property type="entry name" value="NADP_OxRdtase_dom"/>
</dbReference>
<evidence type="ECO:0000256" key="2">
    <source>
        <dbReference type="ARBA" id="ARBA00022857"/>
    </source>
</evidence>
<dbReference type="FunFam" id="3.20.20.100:FF:000006">
    <property type="entry name" value="Aldo-keto reductase family 1 member A1"/>
    <property type="match status" value="1"/>
</dbReference>
<feature type="active site" description="Proton donor" evidence="4">
    <location>
        <position position="50"/>
    </location>
</feature>
<evidence type="ECO:0000256" key="1">
    <source>
        <dbReference type="ARBA" id="ARBA00007905"/>
    </source>
</evidence>
<feature type="domain" description="NADP-dependent oxidoreductase" evidence="7">
    <location>
        <begin position="18"/>
        <end position="307"/>
    </location>
</feature>
<keyword evidence="3" id="KW-0560">Oxidoreductase</keyword>
<dbReference type="Gene3D" id="3.20.20.100">
    <property type="entry name" value="NADP-dependent oxidoreductase domain"/>
    <property type="match status" value="1"/>
</dbReference>
<name>A0AAN8Q6C9_POLSC</name>